<accession>A0A7J7IXK7</accession>
<evidence type="ECO:0000313" key="4">
    <source>
        <dbReference type="Proteomes" id="UP000593567"/>
    </source>
</evidence>
<dbReference type="InterPro" id="IPR018350">
    <property type="entry name" value="Transcription_factor_COE_CS"/>
</dbReference>
<name>A0A7J7IXK7_BUGNE</name>
<dbReference type="FunFam" id="2.60.40.3180:FF:000004">
    <property type="entry name" value="Transcription factor COE1"/>
    <property type="match status" value="1"/>
</dbReference>
<dbReference type="Proteomes" id="UP000593567">
    <property type="component" value="Unassembled WGS sequence"/>
</dbReference>
<keyword evidence="1" id="KW-0805">Transcription regulation</keyword>
<gene>
    <name evidence="3" type="ORF">EB796_023565</name>
</gene>
<protein>
    <submittedName>
        <fullName evidence="3">EBF4</fullName>
    </submittedName>
</protein>
<dbReference type="InterPro" id="IPR003523">
    <property type="entry name" value="Transcription_factor_COE"/>
</dbReference>
<dbReference type="GO" id="GO:0005634">
    <property type="term" value="C:nucleus"/>
    <property type="evidence" value="ECO:0007669"/>
    <property type="project" value="UniProtKB-SubCell"/>
</dbReference>
<dbReference type="InterPro" id="IPR032200">
    <property type="entry name" value="COE_DBD"/>
</dbReference>
<keyword evidence="1" id="KW-0804">Transcription</keyword>
<comment type="similarity">
    <text evidence="1">Belongs to the COE family.</text>
</comment>
<evidence type="ECO:0000256" key="1">
    <source>
        <dbReference type="RuleBase" id="RU004489"/>
    </source>
</evidence>
<proteinExistence type="inferred from homology"/>
<dbReference type="GO" id="GO:0006355">
    <property type="term" value="P:regulation of DNA-templated transcription"/>
    <property type="evidence" value="ECO:0007669"/>
    <property type="project" value="InterPro"/>
</dbReference>
<dbReference type="GO" id="GO:0003677">
    <property type="term" value="F:DNA binding"/>
    <property type="evidence" value="ECO:0007669"/>
    <property type="project" value="UniProtKB-KW"/>
</dbReference>
<feature type="domain" description="Transcription factor COE DNA-binding" evidence="2">
    <location>
        <begin position="53"/>
        <end position="203"/>
    </location>
</feature>
<keyword evidence="1" id="KW-0863">Zinc-finger</keyword>
<sequence length="203" mass="23075">MYSLQERSDSTSPISKETGAAITSQHLQPSHSELMVSQMNTPGWLHCGMPASTAQSSGLARAHFEKQPPNNLRKSNFFHFVLALYDVHGQPVEIERTAFVDFVEKDKVVEQDVIKTNNGIHYRVQLLYANGVRQEEDLYVRLIDSVTKAPIIYEGQDKNPEMCRVLLTHEIMCSRCCDKKSCGNRNETPSDPVVIDRFFLKFL</sequence>
<dbReference type="GO" id="GO:0008270">
    <property type="term" value="F:zinc ion binding"/>
    <property type="evidence" value="ECO:0007669"/>
    <property type="project" value="UniProtKB-KW"/>
</dbReference>
<dbReference type="AlphaFoldDB" id="A0A7J7IXK7"/>
<organism evidence="3 4">
    <name type="scientific">Bugula neritina</name>
    <name type="common">Brown bryozoan</name>
    <name type="synonym">Sertularia neritina</name>
    <dbReference type="NCBI Taxonomy" id="10212"/>
    <lineage>
        <taxon>Eukaryota</taxon>
        <taxon>Metazoa</taxon>
        <taxon>Spiralia</taxon>
        <taxon>Lophotrochozoa</taxon>
        <taxon>Bryozoa</taxon>
        <taxon>Gymnolaemata</taxon>
        <taxon>Cheilostomatida</taxon>
        <taxon>Flustrina</taxon>
        <taxon>Buguloidea</taxon>
        <taxon>Bugulidae</taxon>
        <taxon>Bugula</taxon>
    </lineage>
</organism>
<dbReference type="Gene3D" id="2.60.40.3180">
    <property type="entry name" value="Transcription factor COE1, DNA-binding domain"/>
    <property type="match status" value="1"/>
</dbReference>
<dbReference type="OrthoDB" id="25246at2759"/>
<keyword evidence="4" id="KW-1185">Reference proteome</keyword>
<dbReference type="PANTHER" id="PTHR10747">
    <property type="entry name" value="TRANSCRIPTION FACTOR COE FAMILY MEMBER"/>
    <property type="match status" value="1"/>
</dbReference>
<dbReference type="Pfam" id="PF16422">
    <property type="entry name" value="COE1_DBD"/>
    <property type="match status" value="1"/>
</dbReference>
<evidence type="ECO:0000313" key="3">
    <source>
        <dbReference type="EMBL" id="KAF6018124.1"/>
    </source>
</evidence>
<evidence type="ECO:0000259" key="2">
    <source>
        <dbReference type="Pfam" id="PF16422"/>
    </source>
</evidence>
<comment type="caution">
    <text evidence="3">The sequence shown here is derived from an EMBL/GenBank/DDBJ whole genome shotgun (WGS) entry which is preliminary data.</text>
</comment>
<reference evidence="3" key="1">
    <citation type="submission" date="2020-06" db="EMBL/GenBank/DDBJ databases">
        <title>Draft genome of Bugula neritina, a colonial animal packing powerful symbionts and potential medicines.</title>
        <authorList>
            <person name="Rayko M."/>
        </authorList>
    </citation>
    <scope>NUCLEOTIDE SEQUENCE [LARGE SCALE GENOMIC DNA]</scope>
    <source>
        <strain evidence="3">Kwan_BN1</strain>
    </source>
</reference>
<keyword evidence="1" id="KW-0217">Developmental protein</keyword>
<keyword evidence="1" id="KW-0238">DNA-binding</keyword>
<dbReference type="EMBL" id="VXIV02003335">
    <property type="protein sequence ID" value="KAF6018124.1"/>
    <property type="molecule type" value="Genomic_DNA"/>
</dbReference>
<dbReference type="InterPro" id="IPR038173">
    <property type="entry name" value="COE_DBD_sf"/>
</dbReference>
<dbReference type="PROSITE" id="PS01345">
    <property type="entry name" value="COE"/>
    <property type="match status" value="1"/>
</dbReference>
<keyword evidence="1" id="KW-0862">Zinc</keyword>
<keyword evidence="1" id="KW-0539">Nucleus</keyword>
<comment type="subcellular location">
    <subcellularLocation>
        <location evidence="1">Nucleus</location>
    </subcellularLocation>
</comment>
<keyword evidence="1" id="KW-0479">Metal-binding</keyword>